<dbReference type="EMBL" id="FUWY01000002">
    <property type="protein sequence ID" value="SJZ59149.1"/>
    <property type="molecule type" value="Genomic_DNA"/>
</dbReference>
<dbReference type="RefSeq" id="WP_078711501.1">
    <property type="nucleotide sequence ID" value="NZ_FUWY01000002.1"/>
</dbReference>
<dbReference type="STRING" id="118967.SAMN02745191_1079"/>
<evidence type="ECO:0000313" key="6">
    <source>
        <dbReference type="Proteomes" id="UP000243297"/>
    </source>
</evidence>
<dbReference type="GO" id="GO:0016798">
    <property type="term" value="F:hydrolase activity, acting on glycosyl bonds"/>
    <property type="evidence" value="ECO:0007669"/>
    <property type="project" value="UniProtKB-KW"/>
</dbReference>
<evidence type="ECO:0000256" key="3">
    <source>
        <dbReference type="SAM" id="SignalP"/>
    </source>
</evidence>
<dbReference type="Gene3D" id="2.115.10.20">
    <property type="entry name" value="Glycosyl hydrolase domain, family 43"/>
    <property type="match status" value="1"/>
</dbReference>
<dbReference type="CDD" id="cd08983">
    <property type="entry name" value="GH43_Bt3655-like"/>
    <property type="match status" value="1"/>
</dbReference>
<keyword evidence="1" id="KW-0378">Hydrolase</keyword>
<evidence type="ECO:0000256" key="1">
    <source>
        <dbReference type="ARBA" id="ARBA00022801"/>
    </source>
</evidence>
<dbReference type="InterPro" id="IPR013320">
    <property type="entry name" value="ConA-like_dom_sf"/>
</dbReference>
<dbReference type="InterPro" id="IPR023296">
    <property type="entry name" value="Glyco_hydro_beta-prop_sf"/>
</dbReference>
<dbReference type="AlphaFoldDB" id="A0A1T4LWM4"/>
<keyword evidence="6" id="KW-1185">Reference proteome</keyword>
<feature type="chain" id="PRO_5038905381" evidence="3">
    <location>
        <begin position="22"/>
        <end position="664"/>
    </location>
</feature>
<dbReference type="PANTHER" id="PTHR43301:SF3">
    <property type="entry name" value="ARABINAN ENDO-1,5-ALPHA-L-ARABINOSIDASE A-RELATED"/>
    <property type="match status" value="1"/>
</dbReference>
<evidence type="ECO:0000313" key="5">
    <source>
        <dbReference type="EMBL" id="SJZ59149.1"/>
    </source>
</evidence>
<organism evidence="5 6">
    <name type="scientific">Anaerorhabdus furcosa</name>
    <dbReference type="NCBI Taxonomy" id="118967"/>
    <lineage>
        <taxon>Bacteria</taxon>
        <taxon>Bacillati</taxon>
        <taxon>Bacillota</taxon>
        <taxon>Erysipelotrichia</taxon>
        <taxon>Erysipelotrichales</taxon>
        <taxon>Erysipelotrichaceae</taxon>
        <taxon>Anaerorhabdus</taxon>
    </lineage>
</organism>
<reference evidence="6" key="1">
    <citation type="submission" date="2017-02" db="EMBL/GenBank/DDBJ databases">
        <authorList>
            <person name="Varghese N."/>
            <person name="Submissions S."/>
        </authorList>
    </citation>
    <scope>NUCLEOTIDE SEQUENCE [LARGE SCALE GENOMIC DNA]</scope>
    <source>
        <strain evidence="6">ATCC 25662</strain>
    </source>
</reference>
<evidence type="ECO:0000259" key="4">
    <source>
        <dbReference type="Pfam" id="PF20578"/>
    </source>
</evidence>
<dbReference type="SUPFAM" id="SSF49899">
    <property type="entry name" value="Concanavalin A-like lectins/glucanases"/>
    <property type="match status" value="1"/>
</dbReference>
<dbReference type="Proteomes" id="UP000243297">
    <property type="component" value="Unassembled WGS sequence"/>
</dbReference>
<dbReference type="PROSITE" id="PS51257">
    <property type="entry name" value="PROKAR_LIPOPROTEIN"/>
    <property type="match status" value="1"/>
</dbReference>
<keyword evidence="2" id="KW-0326">Glycosidase</keyword>
<dbReference type="InterPro" id="IPR050727">
    <property type="entry name" value="GH43_arabinanases"/>
</dbReference>
<dbReference type="PANTHER" id="PTHR43301">
    <property type="entry name" value="ARABINAN ENDO-1,5-ALPHA-L-ARABINOSIDASE"/>
    <property type="match status" value="1"/>
</dbReference>
<keyword evidence="5" id="KW-0430">Lectin</keyword>
<dbReference type="Pfam" id="PF13385">
    <property type="entry name" value="Laminin_G_3"/>
    <property type="match status" value="1"/>
</dbReference>
<gene>
    <name evidence="5" type="ORF">SAMN02745191_1079</name>
</gene>
<feature type="signal peptide" evidence="3">
    <location>
        <begin position="1"/>
        <end position="21"/>
    </location>
</feature>
<accession>A0A1T4LWM4</accession>
<protein>
    <submittedName>
        <fullName evidence="5">Concanavalin A-like lectin/glucanases superfamily protein</fullName>
    </submittedName>
</protein>
<dbReference type="GO" id="GO:0030246">
    <property type="term" value="F:carbohydrate binding"/>
    <property type="evidence" value="ECO:0007669"/>
    <property type="project" value="UniProtKB-KW"/>
</dbReference>
<evidence type="ECO:0000256" key="2">
    <source>
        <dbReference type="ARBA" id="ARBA00023295"/>
    </source>
</evidence>
<dbReference type="OrthoDB" id="9763933at2"/>
<dbReference type="Pfam" id="PF20578">
    <property type="entry name" value="aBig_2"/>
    <property type="match status" value="1"/>
</dbReference>
<proteinExistence type="predicted"/>
<dbReference type="SUPFAM" id="SSF75005">
    <property type="entry name" value="Arabinanase/levansucrase/invertase"/>
    <property type="match status" value="1"/>
</dbReference>
<name>A0A1T4LWM4_9FIRM</name>
<dbReference type="Gene3D" id="2.60.120.200">
    <property type="match status" value="1"/>
</dbReference>
<dbReference type="InterPro" id="IPR046780">
    <property type="entry name" value="aBig_2"/>
</dbReference>
<keyword evidence="3" id="KW-0732">Signal</keyword>
<feature type="domain" description="Atrophied bacterial Ig" evidence="4">
    <location>
        <begin position="222"/>
        <end position="287"/>
    </location>
</feature>
<sequence length="664" mass="75178">MKKILVGLLTVLLLTSCSVSSNFNGEVKLSKDNENLDLWNAQRIDDSITGNIDLLKNKTFSIRFWIKPTTNKAGTVLYTIGDQNNYVQLITSGSNDTPDGTTYSGISLNAKVNGRESWVVAEGNKTLQTGRFNYVVTQFQDGKASIYLNGEKVAEGILPIGYTDNTLTFGRDMLYNTNHEEGYVSELVVSSDLLDESKIKEIYDNNYGNVLLDSITFSNMDDVINAPWLVDTTIDEIPVTWVSDMPDVMSVYAKLNPVKEDTIVTMTATIDYNNIKTSKSFEFTVKALTDLTKLNRDVEECNSYIQKVIHDGFELPTTFTNDSNVEWKITSGNATIENNKIIKHSEKEKENIILEATITNKNESITKTYDLVLLDQVAGYILSYFNGKLGEETGKLAYSTDALNWTDLKGGSSIITSSLGNGRVRDPFITRDKEGNFVILATEGFDNPYIYIMNSPDLVNITSEELVRVAYFDEALQMTGKRAWAPEMMYDMESDQYYIYFSDPGEKDLVGHIYAVNTKDFKEFSYPYSYYNPGYNVIDGTILPLDGKYWMFYKDERKAAQTIFFASTNKLSNGFGLAYDSKFIFDQKYIEGPFVARVEDGYVLYVDYYPKGTFHVAKFTKLGDKTDFVWLDESNYELPNDDVRHGSIIPVTQKELDRILSNYN</sequence>